<dbReference type="Gene3D" id="3.30.465.10">
    <property type="match status" value="1"/>
</dbReference>
<dbReference type="InterPro" id="IPR050416">
    <property type="entry name" value="FAD-linked_Oxidoreductase"/>
</dbReference>
<dbReference type="Proteomes" id="UP000469558">
    <property type="component" value="Unassembled WGS sequence"/>
</dbReference>
<dbReference type="InterPro" id="IPR016169">
    <property type="entry name" value="FAD-bd_PCMH_sub2"/>
</dbReference>
<organism evidence="6 7">
    <name type="scientific">Lachnellula suecica</name>
    <dbReference type="NCBI Taxonomy" id="602035"/>
    <lineage>
        <taxon>Eukaryota</taxon>
        <taxon>Fungi</taxon>
        <taxon>Dikarya</taxon>
        <taxon>Ascomycota</taxon>
        <taxon>Pezizomycotina</taxon>
        <taxon>Leotiomycetes</taxon>
        <taxon>Helotiales</taxon>
        <taxon>Lachnaceae</taxon>
        <taxon>Lachnellula</taxon>
    </lineage>
</organism>
<evidence type="ECO:0000313" key="6">
    <source>
        <dbReference type="EMBL" id="TVY82051.1"/>
    </source>
</evidence>
<dbReference type="InterPro" id="IPR036318">
    <property type="entry name" value="FAD-bd_PCMH-like_sf"/>
</dbReference>
<dbReference type="InterPro" id="IPR006094">
    <property type="entry name" value="Oxid_FAD_bind_N"/>
</dbReference>
<dbReference type="PANTHER" id="PTHR42973:SF7">
    <property type="entry name" value="FAD-BINDING PCMH-TYPE DOMAIN-CONTAINING PROTEIN"/>
    <property type="match status" value="1"/>
</dbReference>
<feature type="domain" description="FAD-binding PCMH-type" evidence="5">
    <location>
        <begin position="39"/>
        <end position="209"/>
    </location>
</feature>
<dbReference type="GO" id="GO:0016491">
    <property type="term" value="F:oxidoreductase activity"/>
    <property type="evidence" value="ECO:0007669"/>
    <property type="project" value="UniProtKB-KW"/>
</dbReference>
<dbReference type="OrthoDB" id="415825at2759"/>
<dbReference type="Pfam" id="PF01565">
    <property type="entry name" value="FAD_binding_4"/>
    <property type="match status" value="1"/>
</dbReference>
<keyword evidence="4" id="KW-0560">Oxidoreductase</keyword>
<name>A0A8T9C8V4_9HELO</name>
<evidence type="ECO:0000256" key="2">
    <source>
        <dbReference type="ARBA" id="ARBA00022630"/>
    </source>
</evidence>
<dbReference type="AlphaFoldDB" id="A0A8T9C8V4"/>
<evidence type="ECO:0000256" key="4">
    <source>
        <dbReference type="ARBA" id="ARBA00023002"/>
    </source>
</evidence>
<accession>A0A8T9C8V4</accession>
<proteinExistence type="inferred from homology"/>
<protein>
    <submittedName>
        <fullName evidence="6">FAD-linked oxidoreductase</fullName>
    </submittedName>
</protein>
<dbReference type="PANTHER" id="PTHR42973">
    <property type="entry name" value="BINDING OXIDOREDUCTASE, PUTATIVE (AFU_ORTHOLOGUE AFUA_1G17690)-RELATED"/>
    <property type="match status" value="1"/>
</dbReference>
<keyword evidence="2" id="KW-0285">Flavoprotein</keyword>
<sequence length="460" mass="49884">MTLSKALPELRTALTPSCEILTDPSDANFVEHLKRWTDIDLKTPGAIVLPTSEGDCQKIVKWASKSSISFVVKGGGHSEWSTIGTDGIIIDLSLYKGVVVDAASGVATITGSILSKEVASALAEAGYFTALGNGNTVGAIGYFLGGGASITSSITGFGSDQIISARVITAKGELLDVTEQSYPDLLYGIRGAGQFFGLITQLVVKGHPLSALGNDKGVIWAGSFVFPLARAKEVASVMKHLMDDDSHGTAGLMMIMAPPPARNPCLVIAARFTGNPDDAPKAYKVLYDLKPLVAQGAPVPIQNASDGREALAAKGGFKRFGVVGLYRFDEESFVKTVDMWKDLVAECPDAINTAFNFQWDARPVKKPEFESAMCLHDIRYWQNNLIWHTDPKNRAKVDEFNDKTIEIMRGEDVANFADFVNGTRVGPIHRRYKGEQRLARLRSLKKKWDPTGVFTDQLLL</sequence>
<comment type="similarity">
    <text evidence="1">Belongs to the oxygen-dependent FAD-linked oxidoreductase family.</text>
</comment>
<keyword evidence="3" id="KW-0274">FAD</keyword>
<evidence type="ECO:0000313" key="7">
    <source>
        <dbReference type="Proteomes" id="UP000469558"/>
    </source>
</evidence>
<comment type="caution">
    <text evidence="6">The sequence shown here is derived from an EMBL/GenBank/DDBJ whole genome shotgun (WGS) entry which is preliminary data.</text>
</comment>
<dbReference type="InterPro" id="IPR016167">
    <property type="entry name" value="FAD-bd_PCMH_sub1"/>
</dbReference>
<reference evidence="6 7" key="1">
    <citation type="submission" date="2018-05" db="EMBL/GenBank/DDBJ databases">
        <title>Genome sequencing and assembly of the regulated plant pathogen Lachnellula willkommii and related sister species for the development of diagnostic species identification markers.</title>
        <authorList>
            <person name="Giroux E."/>
            <person name="Bilodeau G."/>
        </authorList>
    </citation>
    <scope>NUCLEOTIDE SEQUENCE [LARGE SCALE GENOMIC DNA]</scope>
    <source>
        <strain evidence="6 7">CBS 268.59</strain>
    </source>
</reference>
<dbReference type="Gene3D" id="3.30.43.10">
    <property type="entry name" value="Uridine Diphospho-n-acetylenolpyruvylglucosamine Reductase, domain 2"/>
    <property type="match status" value="1"/>
</dbReference>
<dbReference type="InterPro" id="IPR016166">
    <property type="entry name" value="FAD-bd_PCMH"/>
</dbReference>
<dbReference type="SUPFAM" id="SSF56176">
    <property type="entry name" value="FAD-binding/transporter-associated domain-like"/>
    <property type="match status" value="1"/>
</dbReference>
<dbReference type="GO" id="GO:0071949">
    <property type="term" value="F:FAD binding"/>
    <property type="evidence" value="ECO:0007669"/>
    <property type="project" value="InterPro"/>
</dbReference>
<dbReference type="EMBL" id="QGMK01000380">
    <property type="protein sequence ID" value="TVY82051.1"/>
    <property type="molecule type" value="Genomic_DNA"/>
</dbReference>
<evidence type="ECO:0000259" key="5">
    <source>
        <dbReference type="PROSITE" id="PS51387"/>
    </source>
</evidence>
<evidence type="ECO:0000256" key="1">
    <source>
        <dbReference type="ARBA" id="ARBA00005466"/>
    </source>
</evidence>
<dbReference type="Gene3D" id="3.40.462.20">
    <property type="match status" value="1"/>
</dbReference>
<evidence type="ECO:0000256" key="3">
    <source>
        <dbReference type="ARBA" id="ARBA00022827"/>
    </source>
</evidence>
<keyword evidence="7" id="KW-1185">Reference proteome</keyword>
<gene>
    <name evidence="6" type="primary">azaL_1</name>
    <name evidence="6" type="ORF">LSUE1_G002176</name>
</gene>
<dbReference type="PROSITE" id="PS51387">
    <property type="entry name" value="FAD_PCMH"/>
    <property type="match status" value="1"/>
</dbReference>